<feature type="domain" description="GGDEF" evidence="3">
    <location>
        <begin position="341"/>
        <end position="475"/>
    </location>
</feature>
<proteinExistence type="predicted"/>
<dbReference type="NCBIfam" id="TIGR00254">
    <property type="entry name" value="GGDEF"/>
    <property type="match status" value="1"/>
</dbReference>
<dbReference type="SMART" id="SM00267">
    <property type="entry name" value="GGDEF"/>
    <property type="match status" value="1"/>
</dbReference>
<keyword evidence="1" id="KW-1133">Transmembrane helix</keyword>
<evidence type="ECO:0000256" key="1">
    <source>
        <dbReference type="SAM" id="Phobius"/>
    </source>
</evidence>
<keyword evidence="1" id="KW-0812">Transmembrane</keyword>
<dbReference type="Gene3D" id="3.20.20.450">
    <property type="entry name" value="EAL domain"/>
    <property type="match status" value="1"/>
</dbReference>
<dbReference type="InterPro" id="IPR035919">
    <property type="entry name" value="EAL_sf"/>
</dbReference>
<dbReference type="STRING" id="1529.SAMN04487885_12525"/>
<dbReference type="InterPro" id="IPR000160">
    <property type="entry name" value="GGDEF_dom"/>
</dbReference>
<dbReference type="PANTHER" id="PTHR33121">
    <property type="entry name" value="CYCLIC DI-GMP PHOSPHODIESTERASE PDEF"/>
    <property type="match status" value="1"/>
</dbReference>
<dbReference type="SUPFAM" id="SSF55073">
    <property type="entry name" value="Nucleotide cyclase"/>
    <property type="match status" value="1"/>
</dbReference>
<dbReference type="Pfam" id="PF00990">
    <property type="entry name" value="GGDEF"/>
    <property type="match status" value="1"/>
</dbReference>
<dbReference type="CDD" id="cd01948">
    <property type="entry name" value="EAL"/>
    <property type="match status" value="1"/>
</dbReference>
<feature type="domain" description="EAL" evidence="2">
    <location>
        <begin position="484"/>
        <end position="738"/>
    </location>
</feature>
<reference evidence="4 5" key="1">
    <citation type="submission" date="2016-10" db="EMBL/GenBank/DDBJ databases">
        <authorList>
            <person name="de Groot N.N."/>
        </authorList>
    </citation>
    <scope>NUCLEOTIDE SEQUENCE [LARGE SCALE GENOMIC DNA]</scope>
    <source>
        <strain evidence="4 5">NLAE-zl-G419</strain>
    </source>
</reference>
<dbReference type="CDD" id="cd01949">
    <property type="entry name" value="GGDEF"/>
    <property type="match status" value="1"/>
</dbReference>
<dbReference type="Gene3D" id="3.30.450.20">
    <property type="entry name" value="PAS domain"/>
    <property type="match status" value="1"/>
</dbReference>
<evidence type="ECO:0000313" key="5">
    <source>
        <dbReference type="Proteomes" id="UP000182135"/>
    </source>
</evidence>
<dbReference type="OrthoDB" id="9762141at2"/>
<name>A0A1I2P1G2_9CLOT</name>
<feature type="transmembrane region" description="Helical" evidence="1">
    <location>
        <begin position="276"/>
        <end position="300"/>
    </location>
</feature>
<dbReference type="InterPro" id="IPR050706">
    <property type="entry name" value="Cyclic-di-GMP_PDE-like"/>
</dbReference>
<evidence type="ECO:0000259" key="2">
    <source>
        <dbReference type="PROSITE" id="PS50883"/>
    </source>
</evidence>
<feature type="transmembrane region" description="Helical" evidence="1">
    <location>
        <begin position="12"/>
        <end position="34"/>
    </location>
</feature>
<sequence>MENHKKLAIRSMKVIGMFILVFAISSVLLIKLVIDQHIETSQRSLYEVAIRSQKMIKNQLKRDLNEIDTIAYILSINRDESLNSMIDFVREDDKMNSFKRIAFIGKDGVGYEIKSGEIYNLPKDMLSIEWIQKGFNGETILSHTEKDKGNVGNVNYYVKPVENEEGVFGVVVGVIDNSILTNIIASTTLGIDSITRIIESSTGELVTGNELELDKVAMDEEDFKCINEKIKNTKDNVFLCKLKQGEMLVTYIPMDINDWILLSVVPEKFAIEKYDYIVGITAVCIAIIIAGFCALIYCIIKIEKSKDEEILNLAYYDRVTGAFNKDKFKKEACMLMDDRKCNYAVAFIDIVNFKLINEIFTYENGNKFLKYIAKVISENIGEDEIYFRNNDDKFGVLLKLEDEEILLERLRNIGEQIKDFPIKKNQKYNIMLKFGIYVIEYNKTNIDFEICIDRAQMALVKAKKSYNNQYEFYDEDMHKSTIMKHIVENNIEQALEAKGFSVYLQPKYDLAGETISGAEALVRWNNEQYGMMSPNMFIPIFEENGFIIQLDRYVLRRVCRMINQWKEKGYPLFPISVNQSRINFYQEEYIDELKNIIETENIDPKMIIIEITENVVIENFDTIKDTVEKLRELGFAISMDDFGSGYSSLNILKNLFIDELKLDKKFLENSSDSYREEKIIAKIIDLAKALSIKTVSEGVETERQVHFLKSVGCDIGQGYFFSKPIPIDEFEAKIFKKS</sequence>
<dbReference type="PROSITE" id="PS50883">
    <property type="entry name" value="EAL"/>
    <property type="match status" value="1"/>
</dbReference>
<accession>A0A1I2P1G2</accession>
<dbReference type="RefSeq" id="WP_074846244.1">
    <property type="nucleotide sequence ID" value="NZ_FOOE01000025.1"/>
</dbReference>
<dbReference type="InterPro" id="IPR043128">
    <property type="entry name" value="Rev_trsase/Diguanyl_cyclase"/>
</dbReference>
<gene>
    <name evidence="4" type="ORF">SAMN04487885_12525</name>
</gene>
<evidence type="ECO:0000313" key="4">
    <source>
        <dbReference type="EMBL" id="SFG09210.1"/>
    </source>
</evidence>
<protein>
    <submittedName>
        <fullName evidence="4">Diguanylate cyclase/phosphodiesterase</fullName>
    </submittedName>
</protein>
<keyword evidence="1" id="KW-0472">Membrane</keyword>
<dbReference type="PANTHER" id="PTHR33121:SF71">
    <property type="entry name" value="OXYGEN SENSOR PROTEIN DOSP"/>
    <property type="match status" value="1"/>
</dbReference>
<dbReference type="PROSITE" id="PS50887">
    <property type="entry name" value="GGDEF"/>
    <property type="match status" value="1"/>
</dbReference>
<dbReference type="SUPFAM" id="SSF141868">
    <property type="entry name" value="EAL domain-like"/>
    <property type="match status" value="1"/>
</dbReference>
<dbReference type="InterPro" id="IPR001633">
    <property type="entry name" value="EAL_dom"/>
</dbReference>
<dbReference type="eggNOG" id="COG5001">
    <property type="taxonomic scope" value="Bacteria"/>
</dbReference>
<organism evidence="4 5">
    <name type="scientific">Clostridium cadaveris</name>
    <dbReference type="NCBI Taxonomy" id="1529"/>
    <lineage>
        <taxon>Bacteria</taxon>
        <taxon>Bacillati</taxon>
        <taxon>Bacillota</taxon>
        <taxon>Clostridia</taxon>
        <taxon>Eubacteriales</taxon>
        <taxon>Clostridiaceae</taxon>
        <taxon>Clostridium</taxon>
    </lineage>
</organism>
<dbReference type="GO" id="GO:0071111">
    <property type="term" value="F:cyclic-guanylate-specific phosphodiesterase activity"/>
    <property type="evidence" value="ECO:0007669"/>
    <property type="project" value="InterPro"/>
</dbReference>
<dbReference type="Pfam" id="PF00563">
    <property type="entry name" value="EAL"/>
    <property type="match status" value="1"/>
</dbReference>
<keyword evidence="5" id="KW-1185">Reference proteome</keyword>
<dbReference type="AlphaFoldDB" id="A0A1I2P1G2"/>
<dbReference type="Proteomes" id="UP000182135">
    <property type="component" value="Unassembled WGS sequence"/>
</dbReference>
<evidence type="ECO:0000259" key="3">
    <source>
        <dbReference type="PROSITE" id="PS50887"/>
    </source>
</evidence>
<dbReference type="EMBL" id="FOOE01000025">
    <property type="protein sequence ID" value="SFG09210.1"/>
    <property type="molecule type" value="Genomic_DNA"/>
</dbReference>
<dbReference type="Gene3D" id="3.30.70.270">
    <property type="match status" value="1"/>
</dbReference>
<dbReference type="SMART" id="SM00052">
    <property type="entry name" value="EAL"/>
    <property type="match status" value="1"/>
</dbReference>
<dbReference type="InterPro" id="IPR029787">
    <property type="entry name" value="Nucleotide_cyclase"/>
</dbReference>